<dbReference type="GO" id="GO:0006146">
    <property type="term" value="P:adenine catabolic process"/>
    <property type="evidence" value="ECO:0007669"/>
    <property type="project" value="InterPro"/>
</dbReference>
<keyword evidence="4 6" id="KW-0464">Manganese</keyword>
<keyword evidence="3 6" id="KW-0378">Hydrolase</keyword>
<protein>
    <recommendedName>
        <fullName evidence="2 6">Adenine deaminase</fullName>
        <shortName evidence="6">Adenase</shortName>
        <shortName evidence="6">Adenine aminase</shortName>
        <ecNumber evidence="2 6">3.5.4.2</ecNumber>
    </recommendedName>
</protein>
<evidence type="ECO:0000256" key="3">
    <source>
        <dbReference type="ARBA" id="ARBA00022801"/>
    </source>
</evidence>
<dbReference type="RefSeq" id="WP_101897774.1">
    <property type="nucleotide sequence ID" value="NZ_PKGN01000006.1"/>
</dbReference>
<evidence type="ECO:0000256" key="5">
    <source>
        <dbReference type="ARBA" id="ARBA00047720"/>
    </source>
</evidence>
<evidence type="ECO:0000256" key="1">
    <source>
        <dbReference type="ARBA" id="ARBA00006773"/>
    </source>
</evidence>
<dbReference type="PANTHER" id="PTHR11113">
    <property type="entry name" value="N-ACETYLGLUCOSAMINE-6-PHOSPHATE DEACETYLASE"/>
    <property type="match status" value="1"/>
</dbReference>
<name>A0A385XKB3_9LACO</name>
<dbReference type="Pfam" id="PF01979">
    <property type="entry name" value="Amidohydro_1"/>
    <property type="match status" value="1"/>
</dbReference>
<organism evidence="7 8">
    <name type="scientific">Ligilactobacillus salivarius</name>
    <dbReference type="NCBI Taxonomy" id="1624"/>
    <lineage>
        <taxon>Bacteria</taxon>
        <taxon>Bacillati</taxon>
        <taxon>Bacillota</taxon>
        <taxon>Bacilli</taxon>
        <taxon>Lactobacillales</taxon>
        <taxon>Lactobacillaceae</taxon>
        <taxon>Ligilactobacillus</taxon>
    </lineage>
</organism>
<dbReference type="Proteomes" id="UP000759256">
    <property type="component" value="Unassembled WGS sequence"/>
</dbReference>
<comment type="similarity">
    <text evidence="1 6">Belongs to the metallo-dependent hydrolases superfamily. Adenine deaminase family.</text>
</comment>
<dbReference type="AlphaFoldDB" id="A0A385XKB3"/>
<sequence>MEKQKLIKLIDVAAGRKKADLVLKNAKIVDVFQAKILIGDIAISDGYIAGIGGSYQGVEERNYTGKYVAPGFIEAHIHIESSYVSPEEFSRVFIPRGTTTILADPHEIVNVAGLKGLDYMVNAAKNAKMDIRYMMPPCVPATNFETSGADLYADDMEDALKTGEVDGLAELMNFPGVINADDKMIDEILMAKKYGARIDGHAPQVVGKDLNAYIAAGPANDHECSTLEEAEERLARGMYLLLREGSVTQDLRKLLPIVNTANSRRCLLSGDDVQAKTAINKGHLDNSIRICIDEGLNPITAIQMATLNPAEYCGLNDRGAIAPGRRADMVVFESLEDFAVEETYILGEKLSQGNKYLGEINYYPIDSVESSMHVKDFTREKLQLHLNSDKVRAIGVVPGEVLTTEEHVTVKRDGDGNFVYNDQEDVTKIVVVERHHNTGNVNVNLLSGYGIKAGAIAISIGHDSHNIIATGTNDDDIFMAVNELIKQEGGAVVVKDEKVISRMELKIAGLMCNLPAEKMIAQQDALDEAVHEELGVPDNVNPVMTLSFMPLAVIPKLKITDKGLVDVEKNAFVSNELD</sequence>
<accession>A0A385XKB3</accession>
<dbReference type="SUPFAM" id="SSF51338">
    <property type="entry name" value="Composite domain of metallo-dependent hydrolases"/>
    <property type="match status" value="1"/>
</dbReference>
<dbReference type="HAMAP" id="MF_01518">
    <property type="entry name" value="Adenine_deamin"/>
    <property type="match status" value="1"/>
</dbReference>
<dbReference type="InterPro" id="IPR032466">
    <property type="entry name" value="Metal_Hydrolase"/>
</dbReference>
<dbReference type="InterPro" id="IPR011059">
    <property type="entry name" value="Metal-dep_hydrolase_composite"/>
</dbReference>
<comment type="catalytic activity">
    <reaction evidence="5 6">
        <text>adenine + H2O + H(+) = hypoxanthine + NH4(+)</text>
        <dbReference type="Rhea" id="RHEA:23688"/>
        <dbReference type="ChEBI" id="CHEBI:15377"/>
        <dbReference type="ChEBI" id="CHEBI:15378"/>
        <dbReference type="ChEBI" id="CHEBI:16708"/>
        <dbReference type="ChEBI" id="CHEBI:17368"/>
        <dbReference type="ChEBI" id="CHEBI:28938"/>
        <dbReference type="EC" id="3.5.4.2"/>
    </reaction>
</comment>
<dbReference type="InterPro" id="IPR006680">
    <property type="entry name" value="Amidohydro-rel"/>
</dbReference>
<evidence type="ECO:0000313" key="8">
    <source>
        <dbReference type="Proteomes" id="UP000759256"/>
    </source>
</evidence>
<dbReference type="GO" id="GO:0000034">
    <property type="term" value="F:adenine deaminase activity"/>
    <property type="evidence" value="ECO:0007669"/>
    <property type="project" value="UniProtKB-UniRule"/>
</dbReference>
<dbReference type="Pfam" id="PF13382">
    <property type="entry name" value="Adenine_deam_C"/>
    <property type="match status" value="1"/>
</dbReference>
<evidence type="ECO:0000256" key="6">
    <source>
        <dbReference type="HAMAP-Rule" id="MF_01518"/>
    </source>
</evidence>
<dbReference type="PANTHER" id="PTHR11113:SF2">
    <property type="entry name" value="ADENINE DEAMINASE"/>
    <property type="match status" value="1"/>
</dbReference>
<reference evidence="7" key="1">
    <citation type="journal article" date="2021" name="PeerJ">
        <title>Extensive microbial diversity within the chicken gut microbiome revealed by metagenomics and culture.</title>
        <authorList>
            <person name="Gilroy R."/>
            <person name="Ravi A."/>
            <person name="Getino M."/>
            <person name="Pursley I."/>
            <person name="Horton D.L."/>
            <person name="Alikhan N.F."/>
            <person name="Baker D."/>
            <person name="Gharbi K."/>
            <person name="Hall N."/>
            <person name="Watson M."/>
            <person name="Adriaenssens E.M."/>
            <person name="Foster-Nyarko E."/>
            <person name="Jarju S."/>
            <person name="Secka A."/>
            <person name="Antonio M."/>
            <person name="Oren A."/>
            <person name="Chaudhuri R.R."/>
            <person name="La Ragione R."/>
            <person name="Hildebrand F."/>
            <person name="Pallen M.J."/>
        </authorList>
    </citation>
    <scope>NUCLEOTIDE SEQUENCE</scope>
    <source>
        <strain evidence="7">CHK189-29639</strain>
    </source>
</reference>
<dbReference type="CDD" id="cd01295">
    <property type="entry name" value="AdeC"/>
    <property type="match status" value="1"/>
</dbReference>
<dbReference type="SUPFAM" id="SSF51556">
    <property type="entry name" value="Metallo-dependent hydrolases"/>
    <property type="match status" value="1"/>
</dbReference>
<dbReference type="EMBL" id="DYVK01000063">
    <property type="protein sequence ID" value="HJG15829.1"/>
    <property type="molecule type" value="Genomic_DNA"/>
</dbReference>
<comment type="caution">
    <text evidence="7">The sequence shown here is derived from an EMBL/GenBank/DDBJ whole genome shotgun (WGS) entry which is preliminary data.</text>
</comment>
<reference evidence="7" key="2">
    <citation type="submission" date="2021-09" db="EMBL/GenBank/DDBJ databases">
        <authorList>
            <person name="Gilroy R."/>
        </authorList>
    </citation>
    <scope>NUCLEOTIDE SEQUENCE</scope>
    <source>
        <strain evidence="7">CHK189-29639</strain>
    </source>
</reference>
<dbReference type="InterPro" id="IPR026912">
    <property type="entry name" value="Adenine_deam_C"/>
</dbReference>
<evidence type="ECO:0000256" key="4">
    <source>
        <dbReference type="ARBA" id="ARBA00023211"/>
    </source>
</evidence>
<evidence type="ECO:0000256" key="2">
    <source>
        <dbReference type="ARBA" id="ARBA00012782"/>
    </source>
</evidence>
<evidence type="ECO:0000313" key="7">
    <source>
        <dbReference type="EMBL" id="HJG15829.1"/>
    </source>
</evidence>
<proteinExistence type="inferred from homology"/>
<dbReference type="NCBIfam" id="TIGR01178">
    <property type="entry name" value="ade"/>
    <property type="match status" value="1"/>
</dbReference>
<comment type="cofactor">
    <cofactor evidence="6">
        <name>Mn(2+)</name>
        <dbReference type="ChEBI" id="CHEBI:29035"/>
    </cofactor>
</comment>
<dbReference type="EC" id="3.5.4.2" evidence="2 6"/>
<dbReference type="Gene3D" id="3.20.20.140">
    <property type="entry name" value="Metal-dependent hydrolases"/>
    <property type="match status" value="1"/>
</dbReference>
<dbReference type="InterPro" id="IPR006679">
    <property type="entry name" value="Adenine_deam"/>
</dbReference>
<gene>
    <name evidence="6 7" type="primary">ade</name>
    <name evidence="7" type="ORF">K8V06_06815</name>
</gene>
<dbReference type="Gene3D" id="2.30.40.10">
    <property type="entry name" value="Urease, subunit C, domain 1"/>
    <property type="match status" value="1"/>
</dbReference>